<dbReference type="InterPro" id="IPR038591">
    <property type="entry name" value="NolW-like_sf"/>
</dbReference>
<evidence type="ECO:0000256" key="6">
    <source>
        <dbReference type="ARBA" id="ARBA00022729"/>
    </source>
</evidence>
<keyword evidence="5" id="KW-0812">Transmembrane</keyword>
<dbReference type="PROSITE" id="PS00875">
    <property type="entry name" value="T2SP_D"/>
    <property type="match status" value="1"/>
</dbReference>
<dbReference type="InterPro" id="IPR049371">
    <property type="entry name" value="GspD-like_N0"/>
</dbReference>
<comment type="subcellular location">
    <subcellularLocation>
        <location evidence="1 10">Cell outer membrane</location>
    </subcellularLocation>
</comment>
<comment type="caution">
    <text evidence="15">The sequence shown here is derived from an EMBL/GenBank/DDBJ whole genome shotgun (WGS) entry which is preliminary data.</text>
</comment>
<evidence type="ECO:0000259" key="14">
    <source>
        <dbReference type="Pfam" id="PF21305"/>
    </source>
</evidence>
<dbReference type="Gene3D" id="3.55.50.30">
    <property type="match status" value="1"/>
</dbReference>
<dbReference type="InterPro" id="IPR005644">
    <property type="entry name" value="NolW-like"/>
</dbReference>
<feature type="domain" description="NolW-like" evidence="13">
    <location>
        <begin position="200"/>
        <end position="258"/>
    </location>
</feature>
<comment type="similarity">
    <text evidence="2">Belongs to the bacterial secretin family. GSP D subfamily.</text>
</comment>
<feature type="compositionally biased region" description="Low complexity" evidence="11">
    <location>
        <begin position="406"/>
        <end position="444"/>
    </location>
</feature>
<dbReference type="InterPro" id="IPR013356">
    <property type="entry name" value="T2SS_GspD"/>
</dbReference>
<reference evidence="15" key="1">
    <citation type="submission" date="2020-10" db="EMBL/GenBank/DDBJ databases">
        <title>Phylogeny of dyella-like bacteria.</title>
        <authorList>
            <person name="Fu J."/>
        </authorList>
    </citation>
    <scope>NUCLEOTIDE SEQUENCE</scope>
    <source>
        <strain evidence="15">DHOC52</strain>
    </source>
</reference>
<feature type="compositionally biased region" description="Polar residues" evidence="11">
    <location>
        <begin position="57"/>
        <end position="67"/>
    </location>
</feature>
<feature type="domain" description="NolW-like" evidence="13">
    <location>
        <begin position="340"/>
        <end position="515"/>
    </location>
</feature>
<protein>
    <submittedName>
        <fullName evidence="15">Type II secretion system secretin GspD</fullName>
    </submittedName>
</protein>
<keyword evidence="3 10" id="KW-0813">Transport</keyword>
<organism evidence="15 16">
    <name type="scientific">Dyella flava</name>
    <dbReference type="NCBI Taxonomy" id="1920170"/>
    <lineage>
        <taxon>Bacteria</taxon>
        <taxon>Pseudomonadati</taxon>
        <taxon>Pseudomonadota</taxon>
        <taxon>Gammaproteobacteria</taxon>
        <taxon>Lysobacterales</taxon>
        <taxon>Rhodanobacteraceae</taxon>
        <taxon>Dyella</taxon>
    </lineage>
</organism>
<evidence type="ECO:0000256" key="5">
    <source>
        <dbReference type="ARBA" id="ARBA00022692"/>
    </source>
</evidence>
<evidence type="ECO:0000256" key="2">
    <source>
        <dbReference type="ARBA" id="ARBA00006980"/>
    </source>
</evidence>
<evidence type="ECO:0000256" key="9">
    <source>
        <dbReference type="ARBA" id="ARBA00023237"/>
    </source>
</evidence>
<keyword evidence="6" id="KW-0732">Signal</keyword>
<sequence length="813" mass="84997">MSHTRTQLYRRHGLRISAIALVVFVVGCAANKPLVKPDLSLEREAIAGTEKPAPQPQALNSNLGNNTPAPPVASISTGTGQFVRPTELSTPRPAAAGAGAVTFNFENQPVQAVVKAILGDLLHENYTIVPGVQGNISFSTAEPVDSTQAMPILETLLSWTHNALIKTDGRYVVMPDKDAVQGNVAPSLGAVAPAGGLQARLFPLHYIAADQMQKLLKPFARPDSILLVDNARNVIVVAGTPDELANYDRTVRTFDVDWLRGMSVGVFNLQHATVDDLMPQLDSMFGTKGDTPLAGMLRFIPIKRTNALVVISTQPEYLSEVGTWIDKIDLGGGNEPQLYVYDVRNVNASDLAHYLAQIYTDNANGGGNDRGGGVAPGAGGATTLGIGNNASGSSSGMGSTAGGFGSSTSGGLSSGFGSSTGSSSYPSTSTGSTGSSFGSSSSSTGGIGGGTGVSGVGMNGGLSSNNNQDQGYSSKDGSIRISSVDANNQLLVRARPAQWQEIQSAIKQLDVPPLQVQIETRVFEVDLSGDLEFGVQWYLQGLAGTQQTSNSEGTSSYTPGNPYSHRMIALGGGSGTNSTNTYNGQPFFYSFLSSNGKFQAAVSALESSSNTKTLSAPSLVVLNNQVAHIEVGNQIPVNQTYYTGLGTTSTATTVGQVQYIPTGIILDVQPRVNPGGLIYLNIDQQVSSTVGSANSQGNYTIQQRQIATQLGVQNGQTVLLGGLIQQTNATTNQGVPWLSDIPILGKLFGSTGKTKSRTELIVLITPRVITSSEDAKQITDEYQNGFESLAPLLNHPTPAAASPTGVTTKPLRQ</sequence>
<evidence type="ECO:0000256" key="1">
    <source>
        <dbReference type="ARBA" id="ARBA00004442"/>
    </source>
</evidence>
<dbReference type="Pfam" id="PF00263">
    <property type="entry name" value="Secretin"/>
    <property type="match status" value="1"/>
</dbReference>
<keyword evidence="4" id="KW-1134">Transmembrane beta strand</keyword>
<feature type="domain" description="NolW-like" evidence="13">
    <location>
        <begin position="265"/>
        <end position="329"/>
    </location>
</feature>
<feature type="domain" description="Type II/III secretion system secretin-like" evidence="12">
    <location>
        <begin position="604"/>
        <end position="769"/>
    </location>
</feature>
<dbReference type="PRINTS" id="PR00811">
    <property type="entry name" value="BCTERIALGSPD"/>
</dbReference>
<keyword evidence="8" id="KW-0472">Membrane</keyword>
<dbReference type="EMBL" id="JADIKE010000036">
    <property type="protein sequence ID" value="MBM7126181.1"/>
    <property type="molecule type" value="Genomic_DNA"/>
</dbReference>
<keyword evidence="7" id="KW-0653">Protein transport</keyword>
<dbReference type="PANTHER" id="PTHR30332:SF25">
    <property type="entry name" value="SECRETIN XPSD"/>
    <property type="match status" value="1"/>
</dbReference>
<evidence type="ECO:0000256" key="8">
    <source>
        <dbReference type="ARBA" id="ARBA00023136"/>
    </source>
</evidence>
<evidence type="ECO:0000313" key="15">
    <source>
        <dbReference type="EMBL" id="MBM7126181.1"/>
    </source>
</evidence>
<evidence type="ECO:0000256" key="11">
    <source>
        <dbReference type="SAM" id="MobiDB-lite"/>
    </source>
</evidence>
<dbReference type="InterPro" id="IPR004845">
    <property type="entry name" value="T2SS_GspD_CS"/>
</dbReference>
<feature type="compositionally biased region" description="Gly residues" evidence="11">
    <location>
        <begin position="445"/>
        <end position="460"/>
    </location>
</feature>
<dbReference type="Gene3D" id="3.30.1370.120">
    <property type="match status" value="3"/>
</dbReference>
<proteinExistence type="inferred from homology"/>
<dbReference type="PANTHER" id="PTHR30332">
    <property type="entry name" value="PROBABLE GENERAL SECRETION PATHWAY PROTEIN D"/>
    <property type="match status" value="1"/>
</dbReference>
<name>A0ABS2K4T8_9GAMM</name>
<feature type="region of interest" description="Disordered" evidence="11">
    <location>
        <begin position="50"/>
        <end position="93"/>
    </location>
</feature>
<evidence type="ECO:0000256" key="4">
    <source>
        <dbReference type="ARBA" id="ARBA00022452"/>
    </source>
</evidence>
<dbReference type="Proteomes" id="UP001430149">
    <property type="component" value="Unassembled WGS sequence"/>
</dbReference>
<dbReference type="RefSeq" id="WP_204682624.1">
    <property type="nucleotide sequence ID" value="NZ_BSNR01000002.1"/>
</dbReference>
<keyword evidence="9" id="KW-0998">Cell outer membrane</keyword>
<feature type="domain" description="GspD-like N0" evidence="14">
    <location>
        <begin position="104"/>
        <end position="168"/>
    </location>
</feature>
<dbReference type="InterPro" id="IPR001775">
    <property type="entry name" value="GspD/PilQ"/>
</dbReference>
<dbReference type="InterPro" id="IPR050810">
    <property type="entry name" value="Bact_Secretion_Sys_Channel"/>
</dbReference>
<feature type="region of interest" description="Disordered" evidence="11">
    <location>
        <begin position="395"/>
        <end position="478"/>
    </location>
</feature>
<dbReference type="Pfam" id="PF21305">
    <property type="entry name" value="type_II_gspD_N0"/>
    <property type="match status" value="1"/>
</dbReference>
<feature type="compositionally biased region" description="Polar residues" evidence="11">
    <location>
        <begin position="465"/>
        <end position="478"/>
    </location>
</feature>
<evidence type="ECO:0000259" key="13">
    <source>
        <dbReference type="Pfam" id="PF03958"/>
    </source>
</evidence>
<dbReference type="Pfam" id="PF03958">
    <property type="entry name" value="Secretin_N"/>
    <property type="match status" value="3"/>
</dbReference>
<evidence type="ECO:0000256" key="3">
    <source>
        <dbReference type="ARBA" id="ARBA00022448"/>
    </source>
</evidence>
<accession>A0ABS2K4T8</accession>
<evidence type="ECO:0000256" key="7">
    <source>
        <dbReference type="ARBA" id="ARBA00022927"/>
    </source>
</evidence>
<gene>
    <name evidence="15" type="primary">gspD</name>
    <name evidence="15" type="ORF">ISP19_12450</name>
</gene>
<dbReference type="InterPro" id="IPR004846">
    <property type="entry name" value="T2SS/T3SS_dom"/>
</dbReference>
<dbReference type="PROSITE" id="PS51257">
    <property type="entry name" value="PROKAR_LIPOPROTEIN"/>
    <property type="match status" value="1"/>
</dbReference>
<dbReference type="NCBIfam" id="TIGR02517">
    <property type="entry name" value="type_II_gspD"/>
    <property type="match status" value="1"/>
</dbReference>
<evidence type="ECO:0000256" key="10">
    <source>
        <dbReference type="RuleBase" id="RU004004"/>
    </source>
</evidence>
<keyword evidence="16" id="KW-1185">Reference proteome</keyword>
<evidence type="ECO:0000313" key="16">
    <source>
        <dbReference type="Proteomes" id="UP001430149"/>
    </source>
</evidence>
<evidence type="ECO:0000259" key="12">
    <source>
        <dbReference type="Pfam" id="PF00263"/>
    </source>
</evidence>